<evidence type="ECO:0000259" key="7">
    <source>
        <dbReference type="Pfam" id="PF09924"/>
    </source>
</evidence>
<feature type="transmembrane region" description="Helical" evidence="6">
    <location>
        <begin position="143"/>
        <end position="160"/>
    </location>
</feature>
<feature type="transmembrane region" description="Helical" evidence="6">
    <location>
        <begin position="181"/>
        <end position="209"/>
    </location>
</feature>
<evidence type="ECO:0000256" key="4">
    <source>
        <dbReference type="ARBA" id="ARBA00022989"/>
    </source>
</evidence>
<feature type="transmembrane region" description="Helical" evidence="6">
    <location>
        <begin position="242"/>
        <end position="262"/>
    </location>
</feature>
<evidence type="ECO:0000313" key="9">
    <source>
        <dbReference type="Proteomes" id="UP000072189"/>
    </source>
</evidence>
<feature type="transmembrane region" description="Helical" evidence="6">
    <location>
        <begin position="98"/>
        <end position="116"/>
    </location>
</feature>
<dbReference type="Pfam" id="PF09924">
    <property type="entry name" value="LPG_synthase_C"/>
    <property type="match status" value="1"/>
</dbReference>
<sequence>MSLSPVGTAAFIDAPLDLRAVLVALFRVDDLRLLPFIVAAILLIGAGAERMMGARRVLLAYIGGGVAISVLGLAIGVVETSFLPALPLNSPPFEGAPPIAALLAVTMASSCFAGALWRRRVRLASVFVALTLFLYSASASDLYTLVALPVGLAIGMLAGGRRARLRVQRSSHHETRVLLSALTAVTAIGPVIATVWGSGAGLLSVYGWLSMDPLTSADGIVCVGSSALPCPSAENYAELQPLAGWIAILPLAILLVASWGILRGRRDALGLAIAMNLLVFAGVAYLFAVTEPSTLADLAAVRPTDAISVWQTLVGLAVSALVPLVVALTLFVFRRAAPVPSVPGARSSFALTVGIAASGTLAFTLAGTLGFADQFSPRPDAAFLVQTLPLRLLPPTLLPVESVQFVPLTPWAQAIWYLPSAVFWAVCLVAALRLVVRSSEAQATGDRVRARAVLERGGGGTLAWMTTWPGNAYWFAPDADAAFAYRVSGGVAVTLGGAFGADRARPGIGRAFVDFCGEHGWTPVFYSVDDETRDALADLGWQHTSVADEALLDPRTWTPTGKKRQDVRTATNRAAREGVTTQWTRWMDLTFLDRAQLREISEGWVADKTIPEMGFTLGGLDETADPAVRLMLARDREGRIVAVTSWLPVRGWDGVVGYALDVMRRRDDAMNGVMEFVIGVVVEQARAEGCSVLSLSGSPLASHREGDAADLPAVDRVLEQLSALLEPAYGFRSLANFKKKFQPEFAPMWMIYPDATHLPAIGLALLRCYVPGLTLAGAARLGARLRPAARESAEVSA</sequence>
<dbReference type="PANTHER" id="PTHR34697:SF2">
    <property type="entry name" value="PHOSPHATIDYLGLYCEROL LYSYLTRANSFERASE"/>
    <property type="match status" value="1"/>
</dbReference>
<name>A0A147F5K5_MICTE</name>
<dbReference type="EMBL" id="LDRV01000082">
    <property type="protein sequence ID" value="KTS09715.1"/>
    <property type="molecule type" value="Genomic_DNA"/>
</dbReference>
<keyword evidence="2" id="KW-1003">Cell membrane</keyword>
<keyword evidence="3 6" id="KW-0812">Transmembrane</keyword>
<evidence type="ECO:0000256" key="2">
    <source>
        <dbReference type="ARBA" id="ARBA00022475"/>
    </source>
</evidence>
<dbReference type="InterPro" id="IPR016181">
    <property type="entry name" value="Acyl_CoA_acyltransferase"/>
</dbReference>
<feature type="transmembrane region" description="Helical" evidence="6">
    <location>
        <begin position="121"/>
        <end position="137"/>
    </location>
</feature>
<dbReference type="AlphaFoldDB" id="A0A147F5K5"/>
<comment type="subcellular location">
    <subcellularLocation>
        <location evidence="1">Cell membrane</location>
        <topology evidence="1">Multi-pass membrane protein</topology>
    </subcellularLocation>
</comment>
<proteinExistence type="predicted"/>
<keyword evidence="5 6" id="KW-0472">Membrane</keyword>
<feature type="transmembrane region" description="Helical" evidence="6">
    <location>
        <begin position="33"/>
        <end position="51"/>
    </location>
</feature>
<dbReference type="Proteomes" id="UP000072189">
    <property type="component" value="Unassembled WGS sequence"/>
</dbReference>
<feature type="domain" description="Phosphatidylglycerol lysyltransferase C-terminal" evidence="7">
    <location>
        <begin position="452"/>
        <end position="752"/>
    </location>
</feature>
<dbReference type="GO" id="GO:0055091">
    <property type="term" value="P:phospholipid homeostasis"/>
    <property type="evidence" value="ECO:0007669"/>
    <property type="project" value="TreeGrafter"/>
</dbReference>
<dbReference type="InterPro" id="IPR024320">
    <property type="entry name" value="LPG_synthase_C"/>
</dbReference>
<evidence type="ECO:0000256" key="3">
    <source>
        <dbReference type="ARBA" id="ARBA00022692"/>
    </source>
</evidence>
<feature type="transmembrane region" description="Helical" evidence="6">
    <location>
        <begin position="58"/>
        <end position="78"/>
    </location>
</feature>
<evidence type="ECO:0000256" key="6">
    <source>
        <dbReference type="SAM" id="Phobius"/>
    </source>
</evidence>
<dbReference type="PANTHER" id="PTHR34697">
    <property type="entry name" value="PHOSPHATIDYLGLYCEROL LYSYLTRANSFERASE"/>
    <property type="match status" value="1"/>
</dbReference>
<protein>
    <recommendedName>
        <fullName evidence="7">Phosphatidylglycerol lysyltransferase C-terminal domain-containing protein</fullName>
    </recommendedName>
</protein>
<dbReference type="PATRIC" id="fig|2033.7.peg.3348"/>
<organism evidence="8 9">
    <name type="scientific">Microbacterium testaceum</name>
    <name type="common">Aureobacterium testaceum</name>
    <name type="synonym">Brevibacterium testaceum</name>
    <dbReference type="NCBI Taxonomy" id="2033"/>
    <lineage>
        <taxon>Bacteria</taxon>
        <taxon>Bacillati</taxon>
        <taxon>Actinomycetota</taxon>
        <taxon>Actinomycetes</taxon>
        <taxon>Micrococcales</taxon>
        <taxon>Microbacteriaceae</taxon>
        <taxon>Microbacterium</taxon>
    </lineage>
</organism>
<feature type="transmembrane region" description="Helical" evidence="6">
    <location>
        <begin position="349"/>
        <end position="372"/>
    </location>
</feature>
<reference evidence="8 9" key="1">
    <citation type="journal article" date="2016" name="Front. Microbiol.">
        <title>Genomic Resource of Rice Seed Associated Bacteria.</title>
        <authorList>
            <person name="Midha S."/>
            <person name="Bansal K."/>
            <person name="Sharma S."/>
            <person name="Kumar N."/>
            <person name="Patil P.P."/>
            <person name="Chaudhry V."/>
            <person name="Patil P.B."/>
        </authorList>
    </citation>
    <scope>NUCLEOTIDE SEQUENCE [LARGE SCALE GENOMIC DNA]</scope>
    <source>
        <strain evidence="8 9">RSA3</strain>
    </source>
</reference>
<dbReference type="InterPro" id="IPR051211">
    <property type="entry name" value="PG_lysyltransferase"/>
</dbReference>
<accession>A0A147F5K5</accession>
<gene>
    <name evidence="8" type="ORF">RSA3_12700</name>
</gene>
<feature type="transmembrane region" description="Helical" evidence="6">
    <location>
        <begin position="414"/>
        <end position="436"/>
    </location>
</feature>
<evidence type="ECO:0000256" key="1">
    <source>
        <dbReference type="ARBA" id="ARBA00004651"/>
    </source>
</evidence>
<evidence type="ECO:0000313" key="8">
    <source>
        <dbReference type="EMBL" id="KTS09715.1"/>
    </source>
</evidence>
<comment type="caution">
    <text evidence="8">The sequence shown here is derived from an EMBL/GenBank/DDBJ whole genome shotgun (WGS) entry which is preliminary data.</text>
</comment>
<dbReference type="SUPFAM" id="SSF55729">
    <property type="entry name" value="Acyl-CoA N-acyltransferases (Nat)"/>
    <property type="match status" value="1"/>
</dbReference>
<keyword evidence="4 6" id="KW-1133">Transmembrane helix</keyword>
<dbReference type="GO" id="GO:0005886">
    <property type="term" value="C:plasma membrane"/>
    <property type="evidence" value="ECO:0007669"/>
    <property type="project" value="UniProtKB-SubCell"/>
</dbReference>
<feature type="transmembrane region" description="Helical" evidence="6">
    <location>
        <begin position="269"/>
        <end position="289"/>
    </location>
</feature>
<feature type="transmembrane region" description="Helical" evidence="6">
    <location>
        <begin position="309"/>
        <end position="333"/>
    </location>
</feature>
<evidence type="ECO:0000256" key="5">
    <source>
        <dbReference type="ARBA" id="ARBA00023136"/>
    </source>
</evidence>
<dbReference type="GO" id="GO:0016755">
    <property type="term" value="F:aminoacyltransferase activity"/>
    <property type="evidence" value="ECO:0007669"/>
    <property type="project" value="TreeGrafter"/>
</dbReference>